<evidence type="ECO:0000313" key="3">
    <source>
        <dbReference type="Proteomes" id="UP000678276"/>
    </source>
</evidence>
<feature type="compositionally biased region" description="Low complexity" evidence="1">
    <location>
        <begin position="237"/>
        <end position="246"/>
    </location>
</feature>
<feature type="region of interest" description="Disordered" evidence="1">
    <location>
        <begin position="237"/>
        <end position="293"/>
    </location>
</feature>
<evidence type="ECO:0000256" key="1">
    <source>
        <dbReference type="SAM" id="MobiDB-lite"/>
    </source>
</evidence>
<evidence type="ECO:0000313" key="2">
    <source>
        <dbReference type="EMBL" id="MBP0617680.1"/>
    </source>
</evidence>
<feature type="region of interest" description="Disordered" evidence="1">
    <location>
        <begin position="1"/>
        <end position="29"/>
    </location>
</feature>
<gene>
    <name evidence="2" type="ORF">J6595_19010</name>
</gene>
<feature type="compositionally biased region" description="Polar residues" evidence="1">
    <location>
        <begin position="261"/>
        <end position="274"/>
    </location>
</feature>
<name>A0ABS4BLX3_9HYPH</name>
<accession>A0ABS4BLX3</accession>
<reference evidence="2 3" key="1">
    <citation type="submission" date="2021-04" db="EMBL/GenBank/DDBJ databases">
        <title>Whole genome sequence of Jiella sp. KSK16Y-1.</title>
        <authorList>
            <person name="Tuo L."/>
        </authorList>
    </citation>
    <scope>NUCLEOTIDE SEQUENCE [LARGE SCALE GENOMIC DNA]</scope>
    <source>
        <strain evidence="2 3">KSK16Y-1</strain>
    </source>
</reference>
<dbReference type="EMBL" id="JAGJCF010000019">
    <property type="protein sequence ID" value="MBP0617680.1"/>
    <property type="molecule type" value="Genomic_DNA"/>
</dbReference>
<organism evidence="2 3">
    <name type="scientific">Jiella mangrovi</name>
    <dbReference type="NCBI Taxonomy" id="2821407"/>
    <lineage>
        <taxon>Bacteria</taxon>
        <taxon>Pseudomonadati</taxon>
        <taxon>Pseudomonadota</taxon>
        <taxon>Alphaproteobacteria</taxon>
        <taxon>Hyphomicrobiales</taxon>
        <taxon>Aurantimonadaceae</taxon>
        <taxon>Jiella</taxon>
    </lineage>
</organism>
<comment type="caution">
    <text evidence="2">The sequence shown here is derived from an EMBL/GenBank/DDBJ whole genome shotgun (WGS) entry which is preliminary data.</text>
</comment>
<proteinExistence type="predicted"/>
<feature type="region of interest" description="Disordered" evidence="1">
    <location>
        <begin position="85"/>
        <end position="105"/>
    </location>
</feature>
<feature type="compositionally biased region" description="Low complexity" evidence="1">
    <location>
        <begin position="90"/>
        <end position="105"/>
    </location>
</feature>
<keyword evidence="3" id="KW-1185">Reference proteome</keyword>
<dbReference type="Proteomes" id="UP000678276">
    <property type="component" value="Unassembled WGS sequence"/>
</dbReference>
<sequence length="293" mass="31181">MTASAETGNGGSGYDGPTHPADDCAADEESACQAPSPIFTARAAIWREFHAGAISLSEAERRSREIGAGLDTVAAALSPVAGKAKGLAHPPAARPRALRPAPRASRQYANAIATTAMRDDRLTPGAKALLVVLRARCGKGRVTAAAKATLAATMHRSSRTIRRYLIDLERFGYIASRIRKTARGFHTGLVITLTDKVLPFFADHSGLAAWLSEAPERQTIPFEPFAATSRAGRSAALAPSHAALPGMTRATPPDRRLQGMTPLSSNNQFHQDSLLQDRFGRERPGGIWGKRSG</sequence>
<protein>
    <submittedName>
        <fullName evidence="2">Helix-turn-helix domain-containing protein</fullName>
    </submittedName>
</protein>